<organism evidence="1">
    <name type="scientific">Vecturithrix granuli</name>
    <dbReference type="NCBI Taxonomy" id="1499967"/>
    <lineage>
        <taxon>Bacteria</taxon>
        <taxon>Candidatus Moduliflexota</taxon>
        <taxon>Candidatus Vecturitrichia</taxon>
        <taxon>Candidatus Vecturitrichales</taxon>
        <taxon>Candidatus Vecturitrichaceae</taxon>
        <taxon>Candidatus Vecturithrix</taxon>
    </lineage>
</organism>
<dbReference type="eggNOG" id="COG2227">
    <property type="taxonomic scope" value="Bacteria"/>
</dbReference>
<dbReference type="InterPro" id="IPR029063">
    <property type="entry name" value="SAM-dependent_MTases_sf"/>
</dbReference>
<gene>
    <name evidence="1" type="ORF">U27_04119</name>
</gene>
<reference evidence="1" key="1">
    <citation type="journal article" date="2015" name="PeerJ">
        <title>First genomic representation of candidate bacterial phylum KSB3 points to enhanced environmental sensing as a trigger of wastewater bulking.</title>
        <authorList>
            <person name="Sekiguchi Y."/>
            <person name="Ohashi A."/>
            <person name="Parks D.H."/>
            <person name="Yamauchi T."/>
            <person name="Tyson G.W."/>
            <person name="Hugenholtz P."/>
        </authorList>
    </citation>
    <scope>NUCLEOTIDE SEQUENCE [LARGE SCALE GENOMIC DNA]</scope>
</reference>
<dbReference type="InterPro" id="IPR050723">
    <property type="entry name" value="CFA/CMAS"/>
</dbReference>
<proteinExistence type="predicted"/>
<keyword evidence="1" id="KW-0489">Methyltransferase</keyword>
<evidence type="ECO:0000313" key="1">
    <source>
        <dbReference type="EMBL" id="GAK57154.1"/>
    </source>
</evidence>
<dbReference type="STRING" id="1499967.U27_04119"/>
<dbReference type="Pfam" id="PF13489">
    <property type="entry name" value="Methyltransf_23"/>
    <property type="match status" value="1"/>
</dbReference>
<dbReference type="Proteomes" id="UP000030661">
    <property type="component" value="Unassembled WGS sequence"/>
</dbReference>
<accession>A0A081BXU9</accession>
<dbReference type="CDD" id="cd02440">
    <property type="entry name" value="AdoMet_MTases"/>
    <property type="match status" value="1"/>
</dbReference>
<keyword evidence="1" id="KW-0808">Transferase</keyword>
<dbReference type="GO" id="GO:0008168">
    <property type="term" value="F:methyltransferase activity"/>
    <property type="evidence" value="ECO:0007669"/>
    <property type="project" value="UniProtKB-KW"/>
</dbReference>
<keyword evidence="2" id="KW-1185">Reference proteome</keyword>
<dbReference type="SUPFAM" id="SSF53335">
    <property type="entry name" value="S-adenosyl-L-methionine-dependent methyltransferases"/>
    <property type="match status" value="1"/>
</dbReference>
<dbReference type="PANTHER" id="PTHR43667">
    <property type="entry name" value="CYCLOPROPANE-FATTY-ACYL-PHOSPHOLIPID SYNTHASE"/>
    <property type="match status" value="1"/>
</dbReference>
<name>A0A081BXU9_VECG1</name>
<dbReference type="AlphaFoldDB" id="A0A081BXU9"/>
<evidence type="ECO:0000313" key="2">
    <source>
        <dbReference type="Proteomes" id="UP000030661"/>
    </source>
</evidence>
<protein>
    <submittedName>
        <fullName evidence="1">Methyltransferase type 12</fullName>
    </submittedName>
</protein>
<dbReference type="HOGENOM" id="CLU_1118433_0_0_0"/>
<dbReference type="PANTHER" id="PTHR43667:SF2">
    <property type="entry name" value="FATTY ACID C-METHYL TRANSFERASE"/>
    <property type="match status" value="1"/>
</dbReference>
<sequence>MWEQYKHYACQYQRMLNQPPDWAAAESTPEQFACRKPWLPKNKEARILDFGCGWGHQLMALWCAGYHYLEGVELVADQAKICQTAIAGRFEVHYMDGCDFLQGKESVYDLIIMNDVIEHISVDKIATVLHVVYQALVPNGSIVLRTPNMSSLLCAYSRYLDFTHLTGYTEFSLRQLLDLIGFEKHQLVPDQWGWHPGAWRPWVPWRGLGLKGFFNHFIHKTLYYLRGQNPKPTVFGYNIEIYSHKPAS</sequence>
<dbReference type="Gene3D" id="3.40.50.150">
    <property type="entry name" value="Vaccinia Virus protein VP39"/>
    <property type="match status" value="1"/>
</dbReference>
<dbReference type="GO" id="GO:0032259">
    <property type="term" value="P:methylation"/>
    <property type="evidence" value="ECO:0007669"/>
    <property type="project" value="UniProtKB-KW"/>
</dbReference>
<dbReference type="EMBL" id="DF820465">
    <property type="protein sequence ID" value="GAK57154.1"/>
    <property type="molecule type" value="Genomic_DNA"/>
</dbReference>